<dbReference type="EMBL" id="CP019454">
    <property type="protein sequence ID" value="AUW95280.1"/>
    <property type="molecule type" value="Genomic_DNA"/>
</dbReference>
<keyword evidence="2" id="KW-1185">Reference proteome</keyword>
<evidence type="ECO:0000313" key="2">
    <source>
        <dbReference type="Proteomes" id="UP000325292"/>
    </source>
</evidence>
<name>A0ABM6RV66_9FIRM</name>
<sequence length="87" mass="9441">MMITVVHATQSLNALQSHLNTDNTSTWQLIKSQGIPLIEDGSAAYAIAHGVEVGVTADFTAQPPHQTAQEVTKVTTLIMTQLQHQNF</sequence>
<gene>
    <name evidence="1" type="ORF">BXT84_16045</name>
</gene>
<evidence type="ECO:0000313" key="1">
    <source>
        <dbReference type="EMBL" id="AUW95280.1"/>
    </source>
</evidence>
<organism evidence="1 2">
    <name type="scientific">Sulfobacillus thermotolerans</name>
    <dbReference type="NCBI Taxonomy" id="338644"/>
    <lineage>
        <taxon>Bacteria</taxon>
        <taxon>Bacillati</taxon>
        <taxon>Bacillota</taxon>
        <taxon>Clostridia</taxon>
        <taxon>Eubacteriales</taxon>
        <taxon>Clostridiales Family XVII. Incertae Sedis</taxon>
        <taxon>Sulfobacillus</taxon>
    </lineage>
</organism>
<proteinExistence type="predicted"/>
<dbReference type="Proteomes" id="UP000325292">
    <property type="component" value="Chromosome"/>
</dbReference>
<protein>
    <submittedName>
        <fullName evidence="1">Uncharacterized protein</fullName>
    </submittedName>
</protein>
<reference evidence="1 2" key="1">
    <citation type="journal article" date="2019" name="Sci. Rep.">
        <title>Sulfobacillus thermotolerans: new insights into resistance and metabolic capacities of acidophilic chemolithotrophs.</title>
        <authorList>
            <person name="Panyushkina A.E."/>
            <person name="Babenko V.V."/>
            <person name="Nikitina A.S."/>
            <person name="Selezneva O.V."/>
            <person name="Tsaplina I.A."/>
            <person name="Letarova M.A."/>
            <person name="Kostryukova E.S."/>
            <person name="Letarov A.V."/>
        </authorList>
    </citation>
    <scope>NUCLEOTIDE SEQUENCE [LARGE SCALE GENOMIC DNA]</scope>
    <source>
        <strain evidence="1 2">Kr1</strain>
    </source>
</reference>
<accession>A0ABM6RV66</accession>